<evidence type="ECO:0000313" key="8">
    <source>
        <dbReference type="Proteomes" id="UP001589813"/>
    </source>
</evidence>
<dbReference type="Gene3D" id="2.40.420.20">
    <property type="match status" value="1"/>
</dbReference>
<dbReference type="Pfam" id="PF25917">
    <property type="entry name" value="BSH_RND"/>
    <property type="match status" value="1"/>
</dbReference>
<evidence type="ECO:0000313" key="7">
    <source>
        <dbReference type="EMBL" id="MFC0047000.1"/>
    </source>
</evidence>
<evidence type="ECO:0000256" key="2">
    <source>
        <dbReference type="ARBA" id="ARBA00009477"/>
    </source>
</evidence>
<evidence type="ECO:0000259" key="6">
    <source>
        <dbReference type="Pfam" id="PF25967"/>
    </source>
</evidence>
<dbReference type="SUPFAM" id="SSF111369">
    <property type="entry name" value="HlyD-like secretion proteins"/>
    <property type="match status" value="1"/>
</dbReference>
<evidence type="ECO:0000259" key="5">
    <source>
        <dbReference type="Pfam" id="PF25954"/>
    </source>
</evidence>
<dbReference type="PANTHER" id="PTHR30469">
    <property type="entry name" value="MULTIDRUG RESISTANCE PROTEIN MDTA"/>
    <property type="match status" value="1"/>
</dbReference>
<dbReference type="PANTHER" id="PTHR30469:SF38">
    <property type="entry name" value="HLYD FAMILY SECRETION PROTEIN"/>
    <property type="match status" value="1"/>
</dbReference>
<feature type="domain" description="CusB-like beta-barrel" evidence="5">
    <location>
        <begin position="214"/>
        <end position="283"/>
    </location>
</feature>
<dbReference type="EMBL" id="JBHLXP010000001">
    <property type="protein sequence ID" value="MFC0047000.1"/>
    <property type="molecule type" value="Genomic_DNA"/>
</dbReference>
<dbReference type="Gene3D" id="2.40.30.170">
    <property type="match status" value="1"/>
</dbReference>
<keyword evidence="3" id="KW-0813">Transport</keyword>
<dbReference type="InterPro" id="IPR058627">
    <property type="entry name" value="MdtA-like_C"/>
</dbReference>
<evidence type="ECO:0000259" key="4">
    <source>
        <dbReference type="Pfam" id="PF25917"/>
    </source>
</evidence>
<dbReference type="RefSeq" id="WP_377239811.1">
    <property type="nucleotide sequence ID" value="NZ_JBHLXP010000001.1"/>
</dbReference>
<comment type="similarity">
    <text evidence="2">Belongs to the membrane fusion protein (MFP) (TC 8.A.1) family.</text>
</comment>
<dbReference type="Proteomes" id="UP001589813">
    <property type="component" value="Unassembled WGS sequence"/>
</dbReference>
<protein>
    <submittedName>
        <fullName evidence="7">Efflux RND transporter periplasmic adaptor subunit</fullName>
    </submittedName>
</protein>
<dbReference type="Pfam" id="PF25954">
    <property type="entry name" value="Beta-barrel_RND_2"/>
    <property type="match status" value="1"/>
</dbReference>
<dbReference type="NCBIfam" id="TIGR01730">
    <property type="entry name" value="RND_mfp"/>
    <property type="match status" value="1"/>
</dbReference>
<dbReference type="InterPro" id="IPR006143">
    <property type="entry name" value="RND_pump_MFP"/>
</dbReference>
<gene>
    <name evidence="7" type="ORF">ACFFJP_01695</name>
</gene>
<dbReference type="Gene3D" id="1.10.287.470">
    <property type="entry name" value="Helix hairpin bin"/>
    <property type="match status" value="1"/>
</dbReference>
<keyword evidence="8" id="KW-1185">Reference proteome</keyword>
<reference evidence="7 8" key="1">
    <citation type="submission" date="2024-09" db="EMBL/GenBank/DDBJ databases">
        <authorList>
            <person name="Sun Q."/>
            <person name="Mori K."/>
        </authorList>
    </citation>
    <scope>NUCLEOTIDE SEQUENCE [LARGE SCALE GENOMIC DNA]</scope>
    <source>
        <strain evidence="7 8">KCTC 23315</strain>
    </source>
</reference>
<evidence type="ECO:0000256" key="3">
    <source>
        <dbReference type="ARBA" id="ARBA00022448"/>
    </source>
</evidence>
<organism evidence="7 8">
    <name type="scientific">Rheinheimera tilapiae</name>
    <dbReference type="NCBI Taxonomy" id="875043"/>
    <lineage>
        <taxon>Bacteria</taxon>
        <taxon>Pseudomonadati</taxon>
        <taxon>Pseudomonadota</taxon>
        <taxon>Gammaproteobacteria</taxon>
        <taxon>Chromatiales</taxon>
        <taxon>Chromatiaceae</taxon>
        <taxon>Rheinheimera</taxon>
    </lineage>
</organism>
<name>A0ABV6B7Z8_9GAMM</name>
<feature type="domain" description="Multidrug resistance protein MdtA-like C-terminal permuted SH3" evidence="6">
    <location>
        <begin position="291"/>
        <end position="350"/>
    </location>
</feature>
<feature type="domain" description="Multidrug resistance protein MdtA-like barrel-sandwich hybrid" evidence="4">
    <location>
        <begin position="68"/>
        <end position="200"/>
    </location>
</feature>
<sequence>MSVFPDLSRLLAASCGLFTLSLLSACSEAPPAPAETVRPVKTVVVSAGTGAEKLVQTGEIRPSEETSLGFRIDGRIVKRLVDVGAVVKAGDVIATLDPSDSENQLKAAKAQLDSAVTAEKLALSNFKRLKQLAPGGAVSEAQLEQAESDHEASLSARQSAEANVTSAQDRLNFTALTATSEGVVSAVTANPGQVVSAGQEVVRLAALAGRDAVFDVSESLVNSKAGHPTVLVSLLSDPSIQAIGRIRDVSPVADPVTRTIRVRVTLEQPAAAFGFGATVQGSIDKPASDQLVVPASAMTRDGTEPAVYVVDPKSSQLQLKKVSVSRYSDTEVFISSGLTDGERVVVAGVGKLRPGLTVRLLTEPKA</sequence>
<comment type="caution">
    <text evidence="7">The sequence shown here is derived from an EMBL/GenBank/DDBJ whole genome shotgun (WGS) entry which is preliminary data.</text>
</comment>
<dbReference type="Pfam" id="PF25967">
    <property type="entry name" value="RND-MFP_C"/>
    <property type="match status" value="1"/>
</dbReference>
<dbReference type="InterPro" id="IPR058792">
    <property type="entry name" value="Beta-barrel_RND_2"/>
</dbReference>
<comment type="subcellular location">
    <subcellularLocation>
        <location evidence="1">Cell envelope</location>
    </subcellularLocation>
</comment>
<dbReference type="Gene3D" id="2.40.50.100">
    <property type="match status" value="1"/>
</dbReference>
<dbReference type="InterPro" id="IPR058625">
    <property type="entry name" value="MdtA-like_BSH"/>
</dbReference>
<accession>A0ABV6B7Z8</accession>
<evidence type="ECO:0000256" key="1">
    <source>
        <dbReference type="ARBA" id="ARBA00004196"/>
    </source>
</evidence>
<proteinExistence type="inferred from homology"/>